<dbReference type="PROSITE" id="PS50994">
    <property type="entry name" value="INTEGRASE"/>
    <property type="match status" value="1"/>
</dbReference>
<evidence type="ECO:0000259" key="1">
    <source>
        <dbReference type="PROSITE" id="PS50994"/>
    </source>
</evidence>
<proteinExistence type="predicted"/>
<dbReference type="InterPro" id="IPR036397">
    <property type="entry name" value="RNaseH_sf"/>
</dbReference>
<dbReference type="PANTHER" id="PTHR37984:SF5">
    <property type="entry name" value="PROTEIN NYNRIN-LIKE"/>
    <property type="match status" value="1"/>
</dbReference>
<feature type="domain" description="Integrase catalytic" evidence="1">
    <location>
        <begin position="1"/>
        <end position="159"/>
    </location>
</feature>
<dbReference type="Proteomes" id="UP001162164">
    <property type="component" value="Unassembled WGS sequence"/>
</dbReference>
<dbReference type="EMBL" id="JAPWTJ010000265">
    <property type="protein sequence ID" value="KAJ8980355.1"/>
    <property type="molecule type" value="Genomic_DNA"/>
</dbReference>
<sequence>MVEFPWQIIRVDIMGPFPRSPNGFTFLLVVADWYTKYTLLHPMRTATASNVVKFVENNVFLVFGVPQFIIADNGSQFAGMKFKQLVDKYQVQKIWFNAVYHPQCNFIERINRTIGTSIRSYIVEHKEWDRNLFSIQQAINTAKHESTGYAPAFLNFARYVLTSGKFYGEIDSTEGMSLLPKDRKELVSDFSELQEIFLDVKKRLNKAYSKNVKYYDLRKRNEKFSLGDKVWRKNKVLSDASVKFLAKLAPKYVLSVVRKCISNTVYELADVGSDYVGTWHIKDLKPYFGSNSDISVG</sequence>
<comment type="caution">
    <text evidence="2">The sequence shown here is derived from an EMBL/GenBank/DDBJ whole genome shotgun (WGS) entry which is preliminary data.</text>
</comment>
<gene>
    <name evidence="2" type="ORF">NQ317_019242</name>
</gene>
<keyword evidence="3" id="KW-1185">Reference proteome</keyword>
<dbReference type="Gene3D" id="3.30.420.10">
    <property type="entry name" value="Ribonuclease H-like superfamily/Ribonuclease H"/>
    <property type="match status" value="1"/>
</dbReference>
<reference evidence="2" key="1">
    <citation type="journal article" date="2023" name="Insect Mol. Biol.">
        <title>Genome sequencing provides insights into the evolution of gene families encoding plant cell wall-degrading enzymes in longhorned beetles.</title>
        <authorList>
            <person name="Shin N.R."/>
            <person name="Okamura Y."/>
            <person name="Kirsch R."/>
            <person name="Pauchet Y."/>
        </authorList>
    </citation>
    <scope>NUCLEOTIDE SEQUENCE</scope>
    <source>
        <strain evidence="2">MMC_N1</strain>
    </source>
</reference>
<dbReference type="PANTHER" id="PTHR37984">
    <property type="entry name" value="PROTEIN CBG26694"/>
    <property type="match status" value="1"/>
</dbReference>
<dbReference type="InterPro" id="IPR001584">
    <property type="entry name" value="Integrase_cat-core"/>
</dbReference>
<accession>A0ABQ9JQK9</accession>
<dbReference type="SUPFAM" id="SSF53098">
    <property type="entry name" value="Ribonuclease H-like"/>
    <property type="match status" value="1"/>
</dbReference>
<dbReference type="InterPro" id="IPR050951">
    <property type="entry name" value="Retrovirus_Pol_polyprotein"/>
</dbReference>
<name>A0ABQ9JQK9_9CUCU</name>
<protein>
    <recommendedName>
        <fullName evidence="1">Integrase catalytic domain-containing protein</fullName>
    </recommendedName>
</protein>
<evidence type="ECO:0000313" key="3">
    <source>
        <dbReference type="Proteomes" id="UP001162164"/>
    </source>
</evidence>
<organism evidence="2 3">
    <name type="scientific">Molorchus minor</name>
    <dbReference type="NCBI Taxonomy" id="1323400"/>
    <lineage>
        <taxon>Eukaryota</taxon>
        <taxon>Metazoa</taxon>
        <taxon>Ecdysozoa</taxon>
        <taxon>Arthropoda</taxon>
        <taxon>Hexapoda</taxon>
        <taxon>Insecta</taxon>
        <taxon>Pterygota</taxon>
        <taxon>Neoptera</taxon>
        <taxon>Endopterygota</taxon>
        <taxon>Coleoptera</taxon>
        <taxon>Polyphaga</taxon>
        <taxon>Cucujiformia</taxon>
        <taxon>Chrysomeloidea</taxon>
        <taxon>Cerambycidae</taxon>
        <taxon>Lamiinae</taxon>
        <taxon>Monochamini</taxon>
        <taxon>Molorchus</taxon>
    </lineage>
</organism>
<dbReference type="Pfam" id="PF00665">
    <property type="entry name" value="rve"/>
    <property type="match status" value="1"/>
</dbReference>
<evidence type="ECO:0000313" key="2">
    <source>
        <dbReference type="EMBL" id="KAJ8980355.1"/>
    </source>
</evidence>
<dbReference type="InterPro" id="IPR012337">
    <property type="entry name" value="RNaseH-like_sf"/>
</dbReference>